<comment type="caution">
    <text evidence="2">The sequence shown here is derived from an EMBL/GenBank/DDBJ whole genome shotgun (WGS) entry which is preliminary data.</text>
</comment>
<dbReference type="RefSeq" id="WP_094926058.1">
    <property type="nucleotide sequence ID" value="NZ_NPIA01000008.1"/>
</dbReference>
<protein>
    <recommendedName>
        <fullName evidence="4">DUF3993 domain-containing protein</fullName>
    </recommendedName>
</protein>
<evidence type="ECO:0000313" key="3">
    <source>
        <dbReference type="Proteomes" id="UP000217083"/>
    </source>
</evidence>
<dbReference type="Proteomes" id="UP000217083">
    <property type="component" value="Unassembled WGS sequence"/>
</dbReference>
<dbReference type="EMBL" id="NPIA01000008">
    <property type="protein sequence ID" value="OZM56143.1"/>
    <property type="molecule type" value="Genomic_DNA"/>
</dbReference>
<evidence type="ECO:0000256" key="1">
    <source>
        <dbReference type="SAM" id="SignalP"/>
    </source>
</evidence>
<keyword evidence="1" id="KW-0732">Signal</keyword>
<proteinExistence type="predicted"/>
<keyword evidence="3" id="KW-1185">Reference proteome</keyword>
<evidence type="ECO:0000313" key="2">
    <source>
        <dbReference type="EMBL" id="OZM56143.1"/>
    </source>
</evidence>
<gene>
    <name evidence="2" type="ORF">CIB95_13630</name>
</gene>
<accession>A0A263BR12</accession>
<reference evidence="2 3" key="2">
    <citation type="submission" date="2017-09" db="EMBL/GenBank/DDBJ databases">
        <title>Bacillus patelloidae sp. nov., isolated from the intestinal tract of a marine limpet.</title>
        <authorList>
            <person name="Liu R."/>
            <person name="Dong C."/>
            <person name="Shao Z."/>
        </authorList>
    </citation>
    <scope>NUCLEOTIDE SEQUENCE [LARGE SCALE GENOMIC DNA]</scope>
    <source>
        <strain evidence="2 3">SA5d-4</strain>
    </source>
</reference>
<feature type="signal peptide" evidence="1">
    <location>
        <begin position="1"/>
        <end position="18"/>
    </location>
</feature>
<sequence>MKKILLSLFLIVVSILLGSSYDTEPVTANKIIKIDKEKEDFIPPVEQLAHQFMNQLIQSTDEHYRVKDFQSKEQFITSFIDIAKLEVASMYVDYYYYEEGGNLFVVPTDAPPWFEKDNPYSLMEVSKYSYRLTQENESEFHGTYIIHIDYKYEDGKWHIENVEYN</sequence>
<feature type="chain" id="PRO_5038566976" description="DUF3993 domain-containing protein" evidence="1">
    <location>
        <begin position="19"/>
        <end position="165"/>
    </location>
</feature>
<reference evidence="3" key="1">
    <citation type="submission" date="2017-08" db="EMBL/GenBank/DDBJ databases">
        <authorList>
            <person name="Huang Z."/>
        </authorList>
    </citation>
    <scope>NUCLEOTIDE SEQUENCE [LARGE SCALE GENOMIC DNA]</scope>
    <source>
        <strain evidence="3">SA5d-4</strain>
    </source>
</reference>
<evidence type="ECO:0008006" key="4">
    <source>
        <dbReference type="Google" id="ProtNLM"/>
    </source>
</evidence>
<dbReference type="AlphaFoldDB" id="A0A263BR12"/>
<name>A0A263BR12_9BACI</name>
<organism evidence="2 3">
    <name type="scientific">Lottiidibacillus patelloidae</name>
    <dbReference type="NCBI Taxonomy" id="2670334"/>
    <lineage>
        <taxon>Bacteria</taxon>
        <taxon>Bacillati</taxon>
        <taxon>Bacillota</taxon>
        <taxon>Bacilli</taxon>
        <taxon>Bacillales</taxon>
        <taxon>Bacillaceae</taxon>
        <taxon>Lottiidibacillus</taxon>
    </lineage>
</organism>